<keyword evidence="4" id="KW-0813">Transport</keyword>
<proteinExistence type="inferred from homology"/>
<protein>
    <recommendedName>
        <fullName evidence="12">Autophagy related 2A</fullName>
    </recommendedName>
</protein>
<dbReference type="Ensembl" id="ENSCAFT00020021671.1">
    <property type="protein sequence ID" value="ENSCAFP00020018707.1"/>
    <property type="gene ID" value="ENSCAFG00020014868.1"/>
</dbReference>
<evidence type="ECO:0000256" key="7">
    <source>
        <dbReference type="ARBA" id="ARBA00023136"/>
    </source>
</evidence>
<keyword evidence="6" id="KW-0445">Lipid transport</keyword>
<reference evidence="10" key="1">
    <citation type="submission" date="2025-08" db="UniProtKB">
        <authorList>
            <consortium name="Ensembl"/>
        </authorList>
    </citation>
    <scope>IDENTIFICATION</scope>
</reference>
<dbReference type="GO" id="GO:0000045">
    <property type="term" value="P:autophagosome assembly"/>
    <property type="evidence" value="ECO:0007669"/>
    <property type="project" value="TreeGrafter"/>
</dbReference>
<dbReference type="GO" id="GO:0034045">
    <property type="term" value="C:phagophore assembly site membrane"/>
    <property type="evidence" value="ECO:0007669"/>
    <property type="project" value="UniProtKB-SubCell"/>
</dbReference>
<evidence type="ECO:0000256" key="9">
    <source>
        <dbReference type="ARBA" id="ARBA00024615"/>
    </source>
</evidence>
<dbReference type="GO" id="GO:0034727">
    <property type="term" value="P:piecemeal microautophagy of the nucleus"/>
    <property type="evidence" value="ECO:0007669"/>
    <property type="project" value="TreeGrafter"/>
</dbReference>
<keyword evidence="7" id="KW-0472">Membrane</keyword>
<dbReference type="GO" id="GO:0061709">
    <property type="term" value="P:reticulophagy"/>
    <property type="evidence" value="ECO:0007669"/>
    <property type="project" value="TreeGrafter"/>
</dbReference>
<evidence type="ECO:0000256" key="1">
    <source>
        <dbReference type="ARBA" id="ARBA00004406"/>
    </source>
</evidence>
<evidence type="ECO:0000256" key="5">
    <source>
        <dbReference type="ARBA" id="ARBA00022824"/>
    </source>
</evidence>
<dbReference type="InterPro" id="IPR026849">
    <property type="entry name" value="ATG2"/>
</dbReference>
<dbReference type="GO" id="GO:0000422">
    <property type="term" value="P:autophagy of mitochondrion"/>
    <property type="evidence" value="ECO:0007669"/>
    <property type="project" value="TreeGrafter"/>
</dbReference>
<dbReference type="PANTHER" id="PTHR13190">
    <property type="entry name" value="AUTOPHAGY-RELATED 2, ISOFORM A"/>
    <property type="match status" value="1"/>
</dbReference>
<dbReference type="Proteomes" id="UP000694391">
    <property type="component" value="Unplaced"/>
</dbReference>
<dbReference type="AlphaFoldDB" id="A0A8C0KNV6"/>
<dbReference type="GO" id="GO:0061723">
    <property type="term" value="P:glycophagy"/>
    <property type="evidence" value="ECO:0007669"/>
    <property type="project" value="TreeGrafter"/>
</dbReference>
<evidence type="ECO:0000256" key="8">
    <source>
        <dbReference type="ARBA" id="ARBA00024479"/>
    </source>
</evidence>
<dbReference type="GeneTree" id="ENSGT00620000087966"/>
<keyword evidence="11" id="KW-1185">Reference proteome</keyword>
<dbReference type="GO" id="GO:0032266">
    <property type="term" value="F:phosphatidylinositol-3-phosphate binding"/>
    <property type="evidence" value="ECO:0007669"/>
    <property type="project" value="TreeGrafter"/>
</dbReference>
<dbReference type="GO" id="GO:0061908">
    <property type="term" value="C:phagophore"/>
    <property type="evidence" value="ECO:0007669"/>
    <property type="project" value="TreeGrafter"/>
</dbReference>
<organism evidence="10 11">
    <name type="scientific">Canis lupus dingo</name>
    <name type="common">dingo</name>
    <dbReference type="NCBI Taxonomy" id="286419"/>
    <lineage>
        <taxon>Eukaryota</taxon>
        <taxon>Metazoa</taxon>
        <taxon>Chordata</taxon>
        <taxon>Craniata</taxon>
        <taxon>Vertebrata</taxon>
        <taxon>Euteleostomi</taxon>
        <taxon>Mammalia</taxon>
        <taxon>Eutheria</taxon>
        <taxon>Laurasiatheria</taxon>
        <taxon>Carnivora</taxon>
        <taxon>Caniformia</taxon>
        <taxon>Canidae</taxon>
        <taxon>Canis</taxon>
    </lineage>
</organism>
<evidence type="ECO:0008006" key="12">
    <source>
        <dbReference type="Google" id="ProtNLM"/>
    </source>
</evidence>
<comment type="similarity">
    <text evidence="3">Belongs to the ATG2 family.</text>
</comment>
<evidence type="ECO:0000313" key="10">
    <source>
        <dbReference type="Ensembl" id="ENSCAFP00020018707.1"/>
    </source>
</evidence>
<evidence type="ECO:0000256" key="4">
    <source>
        <dbReference type="ARBA" id="ARBA00022448"/>
    </source>
</evidence>
<comment type="catalytic activity">
    <reaction evidence="8">
        <text>a 1,2-diacyl-sn-glycero-3-phospho-L-serine(in) = a 1,2-diacyl-sn-glycero-3-phospho-L-serine(out)</text>
        <dbReference type="Rhea" id="RHEA:38663"/>
        <dbReference type="ChEBI" id="CHEBI:57262"/>
    </reaction>
</comment>
<sequence length="234" mass="25611">MSRWLWPWSNCVKERVCRYLLHHYLGHFFQEHLSLDQLSLDLYKGSVALRDIHLEIWSVNEVLESIESPLELVEGFVGSIEVAVPWAALLTDHCTVHVSGLQLTLQPRQGPGPGAADSQTWASCMTTSLQLAQECLRDGLPEPSEPPQPLEGLEMFAQTIETGKWASSGYPALYTSVAHKTGPRQQDGHTAAPMGKLCLPPAVPPGLRPLLPLSAAKDQGDLPGHCREGRALVG</sequence>
<dbReference type="GO" id="GO:0005789">
    <property type="term" value="C:endoplasmic reticulum membrane"/>
    <property type="evidence" value="ECO:0007669"/>
    <property type="project" value="UniProtKB-SubCell"/>
</dbReference>
<dbReference type="GO" id="GO:0043495">
    <property type="term" value="F:protein-membrane adaptor activity"/>
    <property type="evidence" value="ECO:0007669"/>
    <property type="project" value="TreeGrafter"/>
</dbReference>
<evidence type="ECO:0000256" key="6">
    <source>
        <dbReference type="ARBA" id="ARBA00023055"/>
    </source>
</evidence>
<dbReference type="PANTHER" id="PTHR13190:SF21">
    <property type="entry name" value="AUTOPHAGY-RELATED PROTEIN 2 HOMOLOG A"/>
    <property type="match status" value="1"/>
</dbReference>
<keyword evidence="5" id="KW-0256">Endoplasmic reticulum</keyword>
<reference evidence="10" key="2">
    <citation type="submission" date="2025-09" db="UniProtKB">
        <authorList>
            <consortium name="Ensembl"/>
        </authorList>
    </citation>
    <scope>IDENTIFICATION</scope>
</reference>
<evidence type="ECO:0000256" key="3">
    <source>
        <dbReference type="ARBA" id="ARBA00009714"/>
    </source>
</evidence>
<accession>A0A8C0KNV6</accession>
<comment type="catalytic activity">
    <reaction evidence="9">
        <text>a 1,2-diacyl-sn-glycero-3-phosphoethanolamine(in) = a 1,2-diacyl-sn-glycero-3-phosphoethanolamine(out)</text>
        <dbReference type="Rhea" id="RHEA:38895"/>
        <dbReference type="ChEBI" id="CHEBI:64612"/>
    </reaction>
</comment>
<comment type="subcellular location">
    <subcellularLocation>
        <location evidence="1">Endoplasmic reticulum membrane</location>
        <topology evidence="1">Peripheral membrane protein</topology>
    </subcellularLocation>
    <subcellularLocation>
        <location evidence="2">Preautophagosomal structure membrane</location>
        <topology evidence="2">Peripheral membrane protein</topology>
    </subcellularLocation>
</comment>
<evidence type="ECO:0000313" key="11">
    <source>
        <dbReference type="Proteomes" id="UP000694391"/>
    </source>
</evidence>
<evidence type="ECO:0000256" key="2">
    <source>
        <dbReference type="ARBA" id="ARBA00004623"/>
    </source>
</evidence>
<name>A0A8C0KNV6_CANLU</name>
<dbReference type="Pfam" id="PF13329">
    <property type="entry name" value="ATG2_CAD"/>
    <property type="match status" value="1"/>
</dbReference>
<dbReference type="GO" id="GO:0006869">
    <property type="term" value="P:lipid transport"/>
    <property type="evidence" value="ECO:0007669"/>
    <property type="project" value="UniProtKB-KW"/>
</dbReference>